<accession>A0A8E7EJY8</accession>
<proteinExistence type="predicted"/>
<evidence type="ECO:0000259" key="1">
    <source>
        <dbReference type="Pfam" id="PF04443"/>
    </source>
</evidence>
<sequence>MTDDLNQDIISRIWEYGVYDLTELERESVLLPIIKEQVKRAQKNPHIRSYFDKILVNPDEIHSLDEVPWVPVTMFKEFDLATVPPENIVKILRSSGTTGQQTSKIPLDKTTIQNQNKSLSRILGQYLGPKRMTLIVIDHPEINDPTNEFSARTAGVRGLSLYARKTIYLLKKDGNTLTVNPDALNEIQSLDRESPVYLFGFTWIIWLVCIPYFKEHSIHLHLNEGTLFHGGGWKNLQKIAVGKDFFAWQIREFLGIPLYRILDFYGMAEQTGIIFPDCECGFKHVPSCAKIIIRNIQTLKPCGKGERGLIEVMSILPTSYYGQALLTEDTGRIIGWDGCPCGRRGMFFEFLNRVERAEIRGCGDTFRVNHGR</sequence>
<evidence type="ECO:0000313" key="3">
    <source>
        <dbReference type="Proteomes" id="UP000680656"/>
    </source>
</evidence>
<dbReference type="Pfam" id="PF04443">
    <property type="entry name" value="LuxE"/>
    <property type="match status" value="1"/>
</dbReference>
<name>A0A8E7EJY8_9EURY</name>
<dbReference type="AlphaFoldDB" id="A0A8E7EJY8"/>
<feature type="domain" description="Acyl-protein synthetase LuxE" evidence="1">
    <location>
        <begin position="33"/>
        <end position="366"/>
    </location>
</feature>
<organism evidence="2 3">
    <name type="scientific">Methanospirillum purgamenti</name>
    <dbReference type="NCBI Taxonomy" id="2834276"/>
    <lineage>
        <taxon>Archaea</taxon>
        <taxon>Methanobacteriati</taxon>
        <taxon>Methanobacteriota</taxon>
        <taxon>Stenosarchaea group</taxon>
        <taxon>Methanomicrobia</taxon>
        <taxon>Methanomicrobiales</taxon>
        <taxon>Methanospirillaceae</taxon>
        <taxon>Methanospirillum</taxon>
    </lineage>
</organism>
<dbReference type="RefSeq" id="WP_214419932.1">
    <property type="nucleotide sequence ID" value="NZ_CP075546.1"/>
</dbReference>
<dbReference type="GO" id="GO:0008218">
    <property type="term" value="P:bioluminescence"/>
    <property type="evidence" value="ECO:0007669"/>
    <property type="project" value="InterPro"/>
</dbReference>
<dbReference type="EMBL" id="CP075546">
    <property type="protein sequence ID" value="QVV89131.1"/>
    <property type="molecule type" value="Genomic_DNA"/>
</dbReference>
<dbReference type="InterPro" id="IPR007534">
    <property type="entry name" value="LuxE"/>
</dbReference>
<reference evidence="2 3" key="1">
    <citation type="submission" date="2021-05" db="EMBL/GenBank/DDBJ databases">
        <title>A novel Methanospirillum isolate from a pyrite-forming mixed culture.</title>
        <authorList>
            <person name="Bunk B."/>
            <person name="Sproer C."/>
            <person name="Spring S."/>
            <person name="Pester M."/>
        </authorList>
    </citation>
    <scope>NUCLEOTIDE SEQUENCE [LARGE SCALE GENOMIC DNA]</scope>
    <source>
        <strain evidence="2 3">J.3.6.1-F.2.7.3</strain>
    </source>
</reference>
<dbReference type="InterPro" id="IPR042099">
    <property type="entry name" value="ANL_N_sf"/>
</dbReference>
<dbReference type="Gene3D" id="3.40.50.12780">
    <property type="entry name" value="N-terminal domain of ligase-like"/>
    <property type="match status" value="1"/>
</dbReference>
<dbReference type="SUPFAM" id="SSF56801">
    <property type="entry name" value="Acetyl-CoA synthetase-like"/>
    <property type="match status" value="1"/>
</dbReference>
<protein>
    <submittedName>
        <fullName evidence="2">Acyl-protein synthetase</fullName>
    </submittedName>
</protein>
<dbReference type="GeneID" id="65095705"/>
<keyword evidence="3" id="KW-1185">Reference proteome</keyword>
<dbReference type="KEGG" id="mrtj:KHC33_00935"/>
<dbReference type="Proteomes" id="UP000680656">
    <property type="component" value="Chromosome"/>
</dbReference>
<gene>
    <name evidence="2" type="ORF">KHC33_00935</name>
</gene>
<evidence type="ECO:0000313" key="2">
    <source>
        <dbReference type="EMBL" id="QVV89131.1"/>
    </source>
</evidence>